<reference evidence="2" key="2">
    <citation type="submission" date="2015-01" db="EMBL/GenBank/DDBJ databases">
        <title>Evolutionary Origins and Diversification of the Mycorrhizal Mutualists.</title>
        <authorList>
            <consortium name="DOE Joint Genome Institute"/>
            <consortium name="Mycorrhizal Genomics Consortium"/>
            <person name="Kohler A."/>
            <person name="Kuo A."/>
            <person name="Nagy L.G."/>
            <person name="Floudas D."/>
            <person name="Copeland A."/>
            <person name="Barry K.W."/>
            <person name="Cichocki N."/>
            <person name="Veneault-Fourrey C."/>
            <person name="LaButti K."/>
            <person name="Lindquist E.A."/>
            <person name="Lipzen A."/>
            <person name="Lundell T."/>
            <person name="Morin E."/>
            <person name="Murat C."/>
            <person name="Riley R."/>
            <person name="Ohm R."/>
            <person name="Sun H."/>
            <person name="Tunlid A."/>
            <person name="Henrissat B."/>
            <person name="Grigoriev I.V."/>
            <person name="Hibbett D.S."/>
            <person name="Martin F."/>
        </authorList>
    </citation>
    <scope>NUCLEOTIDE SEQUENCE [LARGE SCALE GENOMIC DNA]</scope>
    <source>
        <strain evidence="2">F 1598</strain>
    </source>
</reference>
<dbReference type="HOGENOM" id="CLU_2210968_0_0_1"/>
<reference evidence="1 2" key="1">
    <citation type="submission" date="2014-04" db="EMBL/GenBank/DDBJ databases">
        <authorList>
            <consortium name="DOE Joint Genome Institute"/>
            <person name="Kuo A."/>
            <person name="Tarkka M."/>
            <person name="Buscot F."/>
            <person name="Kohler A."/>
            <person name="Nagy L.G."/>
            <person name="Floudas D."/>
            <person name="Copeland A."/>
            <person name="Barry K.W."/>
            <person name="Cichocki N."/>
            <person name="Veneault-Fourrey C."/>
            <person name="LaButti K."/>
            <person name="Lindquist E.A."/>
            <person name="Lipzen A."/>
            <person name="Lundell T."/>
            <person name="Morin E."/>
            <person name="Murat C."/>
            <person name="Sun H."/>
            <person name="Tunlid A."/>
            <person name="Henrissat B."/>
            <person name="Grigoriev I.V."/>
            <person name="Hibbett D.S."/>
            <person name="Martin F."/>
            <person name="Nordberg H.P."/>
            <person name="Cantor M.N."/>
            <person name="Hua S.X."/>
        </authorList>
    </citation>
    <scope>NUCLEOTIDE SEQUENCE [LARGE SCALE GENOMIC DNA]</scope>
    <source>
        <strain evidence="1 2">F 1598</strain>
    </source>
</reference>
<evidence type="ECO:0000313" key="1">
    <source>
        <dbReference type="EMBL" id="KIM80644.1"/>
    </source>
</evidence>
<dbReference type="AlphaFoldDB" id="A0A0C3FLS5"/>
<dbReference type="InParanoid" id="A0A0C3FLS5"/>
<dbReference type="EMBL" id="KN833003">
    <property type="protein sequence ID" value="KIM80644.1"/>
    <property type="molecule type" value="Genomic_DNA"/>
</dbReference>
<protein>
    <submittedName>
        <fullName evidence="1">Uncharacterized protein</fullName>
    </submittedName>
</protein>
<keyword evidence="2" id="KW-1185">Reference proteome</keyword>
<dbReference type="Proteomes" id="UP000054166">
    <property type="component" value="Unassembled WGS sequence"/>
</dbReference>
<evidence type="ECO:0000313" key="2">
    <source>
        <dbReference type="Proteomes" id="UP000054166"/>
    </source>
</evidence>
<dbReference type="OrthoDB" id="2739946at2759"/>
<accession>A0A0C3FLS5</accession>
<gene>
    <name evidence="1" type="ORF">PILCRDRAFT_9460</name>
</gene>
<organism evidence="1 2">
    <name type="scientific">Piloderma croceum (strain F 1598)</name>
    <dbReference type="NCBI Taxonomy" id="765440"/>
    <lineage>
        <taxon>Eukaryota</taxon>
        <taxon>Fungi</taxon>
        <taxon>Dikarya</taxon>
        <taxon>Basidiomycota</taxon>
        <taxon>Agaricomycotina</taxon>
        <taxon>Agaricomycetes</taxon>
        <taxon>Agaricomycetidae</taxon>
        <taxon>Atheliales</taxon>
        <taxon>Atheliaceae</taxon>
        <taxon>Piloderma</taxon>
    </lineage>
</organism>
<name>A0A0C3FLS5_PILCF</name>
<sequence>MNIVSDYEDEILQSIIQDMCNGDEPECQPISVSLIDIAVARPAKAKGVAKDFEIVQTPRRVFALEDDERELLGADEDDWEDIYAEETQHTERRTYSDVLRGLGNDEP</sequence>
<proteinExistence type="predicted"/>